<sequence>MPEAEDALLGLRQGGRRLERYVEDFLQLANQLSWNDAALGACFQLGLENETIHCDLPMCEYPLIELINLILYLTGSNFEVEEIGKSYKPCRPAPSGKRRVMPAHSSLGTPTYHLPSPKYPHVFQGSICVLSPEPPAAARSRTPAVAHAYIRQSPPRAQACRLLMPLSSLLLLRLRWLRPALLHLCWSHPALLHLRWSSPQEPTLVCSAAPECSTLFSPKKFFLGGGICMDCLLRHGLPDCELCHGSLICHGFPDCVLCRGSPSFLIRHGLPDCMLRHGSPSSLIRHGLLDCMLRRGSPSSLILHGLSDCVLRRGSPSFLICHEPPGRLFCWFRIFVPLYAPLYKSDAVPWLSSVLKVQSKSLKPSGREASRKTDESAIHDGIGEALSEQLGCACQARISRGMFVPQSQTLTHSDHAHKKWPPSDLRAVSIPPHVSVTHGSESCRLGWLRSSAASLQTLSRTNVLRISCEADTKLSSVCTALLLISKWESETCRTREKSLQGVWLDSPVIRAVMAFFSLSLPEGASDRRDERSRLKCVKEMCDGLSAVSLQQQMGS</sequence>
<name>A0ABQ8LG29_LABRO</name>
<evidence type="ECO:0000313" key="1">
    <source>
        <dbReference type="EMBL" id="KAI2649504.1"/>
    </source>
</evidence>
<dbReference type="EMBL" id="JACTAM010000023">
    <property type="protein sequence ID" value="KAI2649504.1"/>
    <property type="molecule type" value="Genomic_DNA"/>
</dbReference>
<proteinExistence type="predicted"/>
<keyword evidence="2" id="KW-1185">Reference proteome</keyword>
<organism evidence="1 2">
    <name type="scientific">Labeo rohita</name>
    <name type="common">Indian major carp</name>
    <name type="synonym">Cyprinus rohita</name>
    <dbReference type="NCBI Taxonomy" id="84645"/>
    <lineage>
        <taxon>Eukaryota</taxon>
        <taxon>Metazoa</taxon>
        <taxon>Chordata</taxon>
        <taxon>Craniata</taxon>
        <taxon>Vertebrata</taxon>
        <taxon>Euteleostomi</taxon>
        <taxon>Actinopterygii</taxon>
        <taxon>Neopterygii</taxon>
        <taxon>Teleostei</taxon>
        <taxon>Ostariophysi</taxon>
        <taxon>Cypriniformes</taxon>
        <taxon>Cyprinidae</taxon>
        <taxon>Labeoninae</taxon>
        <taxon>Labeonini</taxon>
        <taxon>Labeo</taxon>
    </lineage>
</organism>
<comment type="caution">
    <text evidence="1">The sequence shown here is derived from an EMBL/GenBank/DDBJ whole genome shotgun (WGS) entry which is preliminary data.</text>
</comment>
<accession>A0ABQ8LG29</accession>
<protein>
    <submittedName>
        <fullName evidence="1">Retrotransposon-like protein 1</fullName>
    </submittedName>
</protein>
<reference evidence="1 2" key="1">
    <citation type="submission" date="2022-01" db="EMBL/GenBank/DDBJ databases">
        <title>A high-quality chromosome-level genome assembly of rohu carp, Labeo rohita.</title>
        <authorList>
            <person name="Arick M.A. II"/>
            <person name="Hsu C.-Y."/>
            <person name="Magbanua Z."/>
            <person name="Pechanova O."/>
            <person name="Grover C."/>
            <person name="Miller E."/>
            <person name="Thrash A."/>
            <person name="Ezzel L."/>
            <person name="Alam S."/>
            <person name="Benzie J."/>
            <person name="Hamilton M."/>
            <person name="Karsi A."/>
            <person name="Lawrence M.L."/>
            <person name="Peterson D.G."/>
        </authorList>
    </citation>
    <scope>NUCLEOTIDE SEQUENCE [LARGE SCALE GENOMIC DNA]</scope>
    <source>
        <strain evidence="2">BAU-BD-2019</strain>
        <tissue evidence="1">Blood</tissue>
    </source>
</reference>
<dbReference type="Proteomes" id="UP000830375">
    <property type="component" value="Unassembled WGS sequence"/>
</dbReference>
<gene>
    <name evidence="1" type="ORF">H4Q32_015472</name>
</gene>
<evidence type="ECO:0000313" key="2">
    <source>
        <dbReference type="Proteomes" id="UP000830375"/>
    </source>
</evidence>